<evidence type="ECO:0000313" key="7">
    <source>
        <dbReference type="EMBL" id="QFG69394.1"/>
    </source>
</evidence>
<dbReference type="EMBL" id="CP044427">
    <property type="protein sequence ID" value="QFG69394.1"/>
    <property type="molecule type" value="Genomic_DNA"/>
</dbReference>
<sequence length="536" mass="57231">MTGPVDPAPGPDTSFGLDTSISGPGAPVPDRAARSADGPVLDPEVPAPPSPAVAAVRDVLRAARDLVQLEDVHELLDRTLALSCRLTGAGAGVLLVVDEDVDWSRGDVLRHGGADHPTLAQGLIRGGPETVALSADVVADGRVRATIRLGALPAGQAETHQPTLLTLAAVAGTRLDALRQREAARLYQAVSQALWELDRTLTGTVDLDDTLPLLTRRVREVLHAGAVALVARPDETTLRVLAAAGEGAGAALADLAPDLHEVLDHRQPRHWAAQLEGEVAYVSIVPLEDRGPEPAVLLVQHWRSPQGVLRQEVQDVVSAMALHASLVLDRELGEREHDLLTLLEDRDRIARDLHDLVIQRLFAVGLTLQGATRRALLPEVVERLEGAVSELDQTIRDIRATIFQLRHRPGEGSFRADLRALVESYAPTLGLAPVLHLHGPLDAVADDETHAQVLMVVREALSNIVRHARASSVEVTAVATAEELSLTVTDDGVGIPPDAVESGLGNVRARASDRGGRVELRPVEPHGTQLRWTVPL</sequence>
<gene>
    <name evidence="7" type="ORF">FY030_12360</name>
</gene>
<dbReference type="Gene3D" id="1.20.5.1930">
    <property type="match status" value="1"/>
</dbReference>
<protein>
    <submittedName>
        <fullName evidence="7">Sensor histidine kinase</fullName>
    </submittedName>
</protein>
<dbReference type="InterPro" id="IPR003594">
    <property type="entry name" value="HATPase_dom"/>
</dbReference>
<dbReference type="InterPro" id="IPR050482">
    <property type="entry name" value="Sensor_HK_TwoCompSys"/>
</dbReference>
<dbReference type="GO" id="GO:0000155">
    <property type="term" value="F:phosphorelay sensor kinase activity"/>
    <property type="evidence" value="ECO:0007669"/>
    <property type="project" value="InterPro"/>
</dbReference>
<evidence type="ECO:0000259" key="6">
    <source>
        <dbReference type="Pfam" id="PF07730"/>
    </source>
</evidence>
<feature type="domain" description="Histidine kinase/HSP90-like ATPase" evidence="5">
    <location>
        <begin position="453"/>
        <end position="536"/>
    </location>
</feature>
<keyword evidence="8" id="KW-1185">Reference proteome</keyword>
<dbReference type="CDD" id="cd16917">
    <property type="entry name" value="HATPase_UhpB-NarQ-NarX-like"/>
    <property type="match status" value="1"/>
</dbReference>
<evidence type="ECO:0000256" key="2">
    <source>
        <dbReference type="ARBA" id="ARBA00022777"/>
    </source>
</evidence>
<dbReference type="Proteomes" id="UP000326546">
    <property type="component" value="Chromosome"/>
</dbReference>
<evidence type="ECO:0000259" key="5">
    <source>
        <dbReference type="Pfam" id="PF02518"/>
    </source>
</evidence>
<feature type="region of interest" description="Disordered" evidence="4">
    <location>
        <begin position="1"/>
        <end position="49"/>
    </location>
</feature>
<proteinExistence type="predicted"/>
<dbReference type="InterPro" id="IPR036890">
    <property type="entry name" value="HATPase_C_sf"/>
</dbReference>
<dbReference type="Pfam" id="PF07730">
    <property type="entry name" value="HisKA_3"/>
    <property type="match status" value="1"/>
</dbReference>
<evidence type="ECO:0000256" key="3">
    <source>
        <dbReference type="ARBA" id="ARBA00023012"/>
    </source>
</evidence>
<dbReference type="PANTHER" id="PTHR24421:SF56">
    <property type="entry name" value="OXYGEN SENSOR HISTIDINE KINASE RESPONSE REGULATOR DOST"/>
    <property type="match status" value="1"/>
</dbReference>
<feature type="compositionally biased region" description="Pro residues" evidence="4">
    <location>
        <begin position="1"/>
        <end position="10"/>
    </location>
</feature>
<dbReference type="KEGG" id="serw:FY030_12360"/>
<dbReference type="GO" id="GO:0046983">
    <property type="term" value="F:protein dimerization activity"/>
    <property type="evidence" value="ECO:0007669"/>
    <property type="project" value="InterPro"/>
</dbReference>
<dbReference type="GO" id="GO:0016020">
    <property type="term" value="C:membrane"/>
    <property type="evidence" value="ECO:0007669"/>
    <property type="project" value="InterPro"/>
</dbReference>
<dbReference type="Pfam" id="PF02518">
    <property type="entry name" value="HATPase_c"/>
    <property type="match status" value="1"/>
</dbReference>
<dbReference type="Gene3D" id="3.30.450.40">
    <property type="match status" value="1"/>
</dbReference>
<evidence type="ECO:0000313" key="8">
    <source>
        <dbReference type="Proteomes" id="UP000326546"/>
    </source>
</evidence>
<reference evidence="7 8" key="1">
    <citation type="submission" date="2019-09" db="EMBL/GenBank/DDBJ databases">
        <title>Serinicoccus pratensis sp. nov., isolated from meadow soil.</title>
        <authorList>
            <person name="Zhang W."/>
        </authorList>
    </citation>
    <scope>NUCLEOTIDE SEQUENCE [LARGE SCALE GENOMIC DNA]</scope>
    <source>
        <strain evidence="7 8">W204</strain>
    </source>
</reference>
<dbReference type="AlphaFoldDB" id="A0A5J6V7S2"/>
<dbReference type="PANTHER" id="PTHR24421">
    <property type="entry name" value="NITRATE/NITRITE SENSOR PROTEIN NARX-RELATED"/>
    <property type="match status" value="1"/>
</dbReference>
<keyword evidence="3" id="KW-0902">Two-component regulatory system</keyword>
<evidence type="ECO:0000256" key="1">
    <source>
        <dbReference type="ARBA" id="ARBA00022679"/>
    </source>
</evidence>
<feature type="domain" description="Signal transduction histidine kinase subgroup 3 dimerisation and phosphoacceptor" evidence="6">
    <location>
        <begin position="346"/>
        <end position="408"/>
    </location>
</feature>
<keyword evidence="1" id="KW-0808">Transferase</keyword>
<dbReference type="SUPFAM" id="SSF55781">
    <property type="entry name" value="GAF domain-like"/>
    <property type="match status" value="1"/>
</dbReference>
<dbReference type="InterPro" id="IPR029016">
    <property type="entry name" value="GAF-like_dom_sf"/>
</dbReference>
<dbReference type="Gene3D" id="3.30.565.10">
    <property type="entry name" value="Histidine kinase-like ATPase, C-terminal domain"/>
    <property type="match status" value="1"/>
</dbReference>
<dbReference type="RefSeq" id="WP_158061768.1">
    <property type="nucleotide sequence ID" value="NZ_CP044427.1"/>
</dbReference>
<keyword evidence="2 7" id="KW-0418">Kinase</keyword>
<dbReference type="SUPFAM" id="SSF55874">
    <property type="entry name" value="ATPase domain of HSP90 chaperone/DNA topoisomerase II/histidine kinase"/>
    <property type="match status" value="1"/>
</dbReference>
<evidence type="ECO:0000256" key="4">
    <source>
        <dbReference type="SAM" id="MobiDB-lite"/>
    </source>
</evidence>
<accession>A0A5J6V7S2</accession>
<name>A0A5J6V7S2_9MICO</name>
<organism evidence="7 8">
    <name type="scientific">Ornithinimicrobium pratense</name>
    <dbReference type="NCBI Taxonomy" id="2593973"/>
    <lineage>
        <taxon>Bacteria</taxon>
        <taxon>Bacillati</taxon>
        <taxon>Actinomycetota</taxon>
        <taxon>Actinomycetes</taxon>
        <taxon>Micrococcales</taxon>
        <taxon>Ornithinimicrobiaceae</taxon>
        <taxon>Ornithinimicrobium</taxon>
    </lineage>
</organism>
<dbReference type="OrthoDB" id="5241249at2"/>
<dbReference type="InterPro" id="IPR011712">
    <property type="entry name" value="Sig_transdc_His_kin_sub3_dim/P"/>
</dbReference>